<dbReference type="Pfam" id="PF05193">
    <property type="entry name" value="Peptidase_M16_C"/>
    <property type="match status" value="1"/>
</dbReference>
<evidence type="ECO:0000313" key="3">
    <source>
        <dbReference type="Proteomes" id="UP000425411"/>
    </source>
</evidence>
<dbReference type="GO" id="GO:0004222">
    <property type="term" value="F:metalloendopeptidase activity"/>
    <property type="evidence" value="ECO:0007669"/>
    <property type="project" value="TreeGrafter"/>
</dbReference>
<reference evidence="2 3" key="1">
    <citation type="submission" date="2019-11" db="EMBL/GenBank/DDBJ databases">
        <title>FDA dAtabase for Regulatory Grade micrObial Sequences (FDA-ARGOS): Supporting development and validation of Infectious Disease Dx tests.</title>
        <authorList>
            <person name="Turner S."/>
            <person name="Byrd R."/>
            <person name="Tallon L."/>
            <person name="Sadzewicz L."/>
            <person name="Vavikolanu K."/>
            <person name="Mehta A."/>
            <person name="Aluvathingal J."/>
            <person name="Nadendla S."/>
            <person name="Myers T."/>
            <person name="Yan Y."/>
            <person name="Sichtig H."/>
        </authorList>
    </citation>
    <scope>NUCLEOTIDE SEQUENCE [LARGE SCALE GENOMIC DNA]</scope>
    <source>
        <strain evidence="2 3">FDAARGOS_741</strain>
    </source>
</reference>
<dbReference type="GO" id="GO:0016485">
    <property type="term" value="P:protein processing"/>
    <property type="evidence" value="ECO:0007669"/>
    <property type="project" value="TreeGrafter"/>
</dbReference>
<dbReference type="PANTHER" id="PTHR43016:SF13">
    <property type="entry name" value="PRESEQUENCE PROTEASE, MITOCHONDRIAL"/>
    <property type="match status" value="1"/>
</dbReference>
<dbReference type="InterPro" id="IPR013578">
    <property type="entry name" value="Peptidase_M16C_assoc"/>
</dbReference>
<organism evidence="2 3">
    <name type="scientific">Gemella morbillorum</name>
    <dbReference type="NCBI Taxonomy" id="29391"/>
    <lineage>
        <taxon>Bacteria</taxon>
        <taxon>Bacillati</taxon>
        <taxon>Bacillota</taxon>
        <taxon>Bacilli</taxon>
        <taxon>Bacillales</taxon>
        <taxon>Gemellaceae</taxon>
        <taxon>Gemella</taxon>
    </lineage>
</organism>
<proteinExistence type="predicted"/>
<dbReference type="Pfam" id="PF22516">
    <property type="entry name" value="PreP_C"/>
    <property type="match status" value="1"/>
</dbReference>
<dbReference type="SMART" id="SM01264">
    <property type="entry name" value="M16C_associated"/>
    <property type="match status" value="1"/>
</dbReference>
<dbReference type="GO" id="GO:0046872">
    <property type="term" value="F:metal ion binding"/>
    <property type="evidence" value="ECO:0007669"/>
    <property type="project" value="InterPro"/>
</dbReference>
<dbReference type="InterPro" id="IPR055130">
    <property type="entry name" value="PreP_C"/>
</dbReference>
<dbReference type="EMBL" id="CP046314">
    <property type="protein sequence ID" value="QGS09432.1"/>
    <property type="molecule type" value="Genomic_DNA"/>
</dbReference>
<feature type="domain" description="Peptidase M16C associated" evidence="1">
    <location>
        <begin position="453"/>
        <end position="697"/>
    </location>
</feature>
<evidence type="ECO:0000259" key="1">
    <source>
        <dbReference type="SMART" id="SM01264"/>
    </source>
</evidence>
<gene>
    <name evidence="2" type="ORF">FOC49_05860</name>
</gene>
<dbReference type="InterPro" id="IPR007863">
    <property type="entry name" value="Peptidase_M16_C"/>
</dbReference>
<sequence length="955" mass="111295">MTFELKETKYLKNINTTAYLYEHVKTKARLVFFKNDDINKSFSISFKTIPYNDNGIFHILEHSVLCGSAKYPVKEPFVELLKGSFNTFLNAMTFPDKTMYPVSSKNEKDLEILMDIYLDAVFNPKLVENKNILAQEGWHYHLENKDDELIYKGVVYNEMKGVYSSVDEVLDQYISEHLLSETPYKYSSGGKPEAIPSITHKEFIETYEYNYHPSNSYIVLYGDLDVEKYLEHIDSYLDNYEYKDYNDYKLERQETFSSDIVKHTYFNEDVKDKSYVAYNYILGDSSNFAKIENIDIIDDILLGSSNTKFRKYFIDNNICEDVYSYLQKDRKEAVYSIIFKYVRDDKLTELDKLYKELLSDIINTGFDYEQVQASINKKNFSIKEEVNKTSSPKGVSYAIRLLRTWLYDEENILKAFDLDGIVNSLQQNCNEKNFEKLAKNFILKNNKQAVIHLLPTTEKENKEKDLISYKSKLSEKEVEEILEETKKLQEWQASTDKKEDLEKIKSVDAREVELKNPFNKTNFETINNIKYSHFNTITNGISYSKLLFDITDFSVKQLQYASLLTYLLFNFNTKEKTEAEVVKEISANLGGLSSHIDVFRKYKSDKCEVKFIVGAKNLVEKAEKLVTIMEETTLNADFDNKEALYSVLLEIKLMLDNKFKNSGHAFVARRISSYNSIHGKLTSYHSEYDFYLFIEGLLDNFEQNITNIQDNLYKVVKLIFNRSRLLVNFVGDNEEYINYKKIILSYINKLPNDINKQDGFNIVLKEDNYSEGFYFDSLVQYVGVGYNVGHYSGTHLVLRHILSLDYLWNNVRVRNGAYGSGAIFSTFGDFTLWSYRDPNLTETLDIYYNIAEYIANFDADNNELNKYIIGALNTLDVLMSPSAQASYSLAQYLTESPYEKYDVIVSEIKNTTVTDLKKLCSEFENRRFSSFKCVLGAKEKVLENKELFTQTIELK</sequence>
<dbReference type="AlphaFoldDB" id="A0AAP9KTT4"/>
<dbReference type="Pfam" id="PF08367">
    <property type="entry name" value="M16C_assoc"/>
    <property type="match status" value="1"/>
</dbReference>
<dbReference type="Gene3D" id="3.30.830.10">
    <property type="entry name" value="Metalloenzyme, LuxS/M16 peptidase-like"/>
    <property type="match status" value="4"/>
</dbReference>
<protein>
    <submittedName>
        <fullName evidence="2">Peptidase M16</fullName>
    </submittedName>
</protein>
<dbReference type="RefSeq" id="WP_004631986.1">
    <property type="nucleotide sequence ID" value="NZ_CP046314.1"/>
</dbReference>
<evidence type="ECO:0000313" key="2">
    <source>
        <dbReference type="EMBL" id="QGS09432.1"/>
    </source>
</evidence>
<name>A0AAP9KTT4_9BACL</name>
<dbReference type="Pfam" id="PF00675">
    <property type="entry name" value="Peptidase_M16"/>
    <property type="match status" value="1"/>
</dbReference>
<dbReference type="SUPFAM" id="SSF63411">
    <property type="entry name" value="LuxS/MPP-like metallohydrolase"/>
    <property type="match status" value="4"/>
</dbReference>
<accession>A0AAP9KTT4</accession>
<dbReference type="InterPro" id="IPR011249">
    <property type="entry name" value="Metalloenz_LuxS/M16"/>
</dbReference>
<dbReference type="PANTHER" id="PTHR43016">
    <property type="entry name" value="PRESEQUENCE PROTEASE"/>
    <property type="match status" value="1"/>
</dbReference>
<keyword evidence="3" id="KW-1185">Reference proteome</keyword>
<dbReference type="InterPro" id="IPR011765">
    <property type="entry name" value="Pept_M16_N"/>
</dbReference>
<dbReference type="Proteomes" id="UP000425411">
    <property type="component" value="Chromosome"/>
</dbReference>